<dbReference type="EMBL" id="BK032600">
    <property type="protein sequence ID" value="DAF50765.1"/>
    <property type="molecule type" value="Genomic_DNA"/>
</dbReference>
<name>A0A8S5SIC8_9CAUD</name>
<reference evidence="1" key="1">
    <citation type="journal article" date="2021" name="Proc. Natl. Acad. Sci. U.S.A.">
        <title>A Catalog of Tens of Thousands of Viruses from Human Metagenomes Reveals Hidden Associations with Chronic Diseases.</title>
        <authorList>
            <person name="Tisza M.J."/>
            <person name="Buck C.B."/>
        </authorList>
    </citation>
    <scope>NUCLEOTIDE SEQUENCE</scope>
    <source>
        <strain evidence="1">Ct04y17</strain>
    </source>
</reference>
<accession>A0A8S5SIC8</accession>
<proteinExistence type="predicted"/>
<sequence>MKAGVLATSYSKIGGARHIFSNDTSLHVLLVGCNVPVERMPTVGNKLPAGTMIKCDSSKQNGGDIHYSFRMYEKSDSGATVKVEKIMGNTVAKVGMVVGKAPTTAAGTTTGFTINAIDSSHDEYDILTLSADAGKLELTDILVEVTQAGASAKIKVIPNAILPYDVDTIPGATLYPFNGAWMVTSEILEKRIPPVASAIKKAMKDDESYPCVFRYTLYN</sequence>
<organism evidence="1">
    <name type="scientific">Myoviridae sp. ct04y17</name>
    <dbReference type="NCBI Taxonomy" id="2827652"/>
    <lineage>
        <taxon>Viruses</taxon>
        <taxon>Duplodnaviria</taxon>
        <taxon>Heunggongvirae</taxon>
        <taxon>Uroviricota</taxon>
        <taxon>Caudoviricetes</taxon>
    </lineage>
</organism>
<evidence type="ECO:0000313" key="1">
    <source>
        <dbReference type="EMBL" id="DAF50765.1"/>
    </source>
</evidence>
<protein>
    <submittedName>
        <fullName evidence="1">Head fiber protein</fullName>
    </submittedName>
</protein>